<evidence type="ECO:0000313" key="2">
    <source>
        <dbReference type="EMBL" id="HDM90925.1"/>
    </source>
</evidence>
<comment type="caution">
    <text evidence="2">The sequence shown here is derived from an EMBL/GenBank/DDBJ whole genome shotgun (WGS) entry which is preliminary data.</text>
</comment>
<dbReference type="Pfam" id="PF04055">
    <property type="entry name" value="Radical_SAM"/>
    <property type="match status" value="1"/>
</dbReference>
<dbReference type="InterPro" id="IPR058240">
    <property type="entry name" value="rSAM_sf"/>
</dbReference>
<dbReference type="SUPFAM" id="SSF102114">
    <property type="entry name" value="Radical SAM enzymes"/>
    <property type="match status" value="1"/>
</dbReference>
<dbReference type="InterPro" id="IPR007197">
    <property type="entry name" value="rSAM"/>
</dbReference>
<dbReference type="InterPro" id="IPR023404">
    <property type="entry name" value="rSAM_horseshoe"/>
</dbReference>
<protein>
    <submittedName>
        <fullName evidence="2">Radical SAM protein</fullName>
    </submittedName>
</protein>
<dbReference type="Pfam" id="PF19864">
    <property type="entry name" value="Radical_SAM_N2"/>
    <property type="match status" value="1"/>
</dbReference>
<dbReference type="SFLD" id="SFLDG01082">
    <property type="entry name" value="B12-binding_domain_containing"/>
    <property type="match status" value="1"/>
</dbReference>
<dbReference type="Gene3D" id="3.80.30.20">
    <property type="entry name" value="tm_1862 like domain"/>
    <property type="match status" value="1"/>
</dbReference>
<dbReference type="PANTHER" id="PTHR42731:SF5">
    <property type="entry name" value="RADICAL SAM DOMAIN PROTEIN"/>
    <property type="match status" value="1"/>
</dbReference>
<feature type="domain" description="Radical SAM core" evidence="1">
    <location>
        <begin position="150"/>
        <end position="368"/>
    </location>
</feature>
<sequence length="369" mass="41520">MFRLFSRYGFVDLFFYDRRKGLRSGKRLGEFDIIAFTFPYELDYIKALEILETGGIPARREEREGPFLMAGGIAAMANPFVLSPFFDLIAVGEAEAIIPEFMEIWKEGDIDALADREWAFIPGKKEEAARLYLRDLNLSEGVSAFLDSEAYFGDTLLVETGRGCPHKCRFCLLGYAFLPPRFLPLKNFRRALESAPSFKKVGLVSSAVAEHPHFDEMLKMIPAASRVTVSSLRIDAMGEERLRELKKRGLVTLTVAPEAGTERLRNSINKGLTDGQLTEFAALAHKTGFHRMKLYFMVGLPGESIEDVEAIGELTSPIKKAFRGQISVTVSPFVPKPHTPFQDVPLEEREKLEKKLKSIKMPRGVAFRT</sequence>
<dbReference type="PROSITE" id="PS51918">
    <property type="entry name" value="RADICAL_SAM"/>
    <property type="match status" value="1"/>
</dbReference>
<dbReference type="AlphaFoldDB" id="A0A7C0XBU4"/>
<name>A0A7C0XBU4_UNCW3</name>
<evidence type="ECO:0000259" key="1">
    <source>
        <dbReference type="PROSITE" id="PS51918"/>
    </source>
</evidence>
<dbReference type="SMART" id="SM00729">
    <property type="entry name" value="Elp3"/>
    <property type="match status" value="1"/>
</dbReference>
<dbReference type="InterPro" id="IPR006638">
    <property type="entry name" value="Elp3/MiaA/NifB-like_rSAM"/>
</dbReference>
<reference evidence="2" key="1">
    <citation type="journal article" date="2020" name="mSystems">
        <title>Genome- and Community-Level Interaction Insights into Carbon Utilization and Element Cycling Functions of Hydrothermarchaeota in Hydrothermal Sediment.</title>
        <authorList>
            <person name="Zhou Z."/>
            <person name="Liu Y."/>
            <person name="Xu W."/>
            <person name="Pan J."/>
            <person name="Luo Z.H."/>
            <person name="Li M."/>
        </authorList>
    </citation>
    <scope>NUCLEOTIDE SEQUENCE [LARGE SCALE GENOMIC DNA]</scope>
    <source>
        <strain evidence="2">HyVt-237</strain>
    </source>
</reference>
<dbReference type="CDD" id="cd01335">
    <property type="entry name" value="Radical_SAM"/>
    <property type="match status" value="1"/>
</dbReference>
<accession>A0A7C0XBU4</accession>
<dbReference type="GO" id="GO:0003824">
    <property type="term" value="F:catalytic activity"/>
    <property type="evidence" value="ECO:0007669"/>
    <property type="project" value="InterPro"/>
</dbReference>
<organism evidence="2">
    <name type="scientific">candidate division WOR-3 bacterium</name>
    <dbReference type="NCBI Taxonomy" id="2052148"/>
    <lineage>
        <taxon>Bacteria</taxon>
        <taxon>Bacteria division WOR-3</taxon>
    </lineage>
</organism>
<feature type="non-terminal residue" evidence="2">
    <location>
        <position position="369"/>
    </location>
</feature>
<dbReference type="Gene3D" id="3.40.50.280">
    <property type="entry name" value="Cobalamin-binding domain"/>
    <property type="match status" value="1"/>
</dbReference>
<dbReference type="GO" id="GO:0051536">
    <property type="term" value="F:iron-sulfur cluster binding"/>
    <property type="evidence" value="ECO:0007669"/>
    <property type="project" value="InterPro"/>
</dbReference>
<dbReference type="SFLD" id="SFLDS00029">
    <property type="entry name" value="Radical_SAM"/>
    <property type="match status" value="1"/>
</dbReference>
<dbReference type="InterPro" id="IPR045784">
    <property type="entry name" value="Radical_SAM_N2"/>
</dbReference>
<dbReference type="EMBL" id="DRBW01000254">
    <property type="protein sequence ID" value="HDM90925.1"/>
    <property type="molecule type" value="Genomic_DNA"/>
</dbReference>
<dbReference type="Proteomes" id="UP000885931">
    <property type="component" value="Unassembled WGS sequence"/>
</dbReference>
<gene>
    <name evidence="2" type="ORF">ENG67_06945</name>
</gene>
<proteinExistence type="predicted"/>
<dbReference type="PANTHER" id="PTHR42731">
    <property type="entry name" value="SLL1084 PROTEIN"/>
    <property type="match status" value="1"/>
</dbReference>